<comment type="catalytic activity">
    <reaction evidence="8">
        <text>L-cystine(out) + H(+)(out) = L-cystine(in) + H(+)(in)</text>
        <dbReference type="Rhea" id="RHEA:66172"/>
        <dbReference type="ChEBI" id="CHEBI:15378"/>
        <dbReference type="ChEBI" id="CHEBI:35491"/>
    </reaction>
    <physiologicalReaction direction="left-to-right" evidence="8">
        <dbReference type="Rhea" id="RHEA:66173"/>
    </physiologicalReaction>
</comment>
<gene>
    <name evidence="11" type="ORF">O3P69_017946</name>
</gene>
<evidence type="ECO:0000256" key="5">
    <source>
        <dbReference type="ARBA" id="ARBA00022737"/>
    </source>
</evidence>
<dbReference type="Proteomes" id="UP001487740">
    <property type="component" value="Unassembled WGS sequence"/>
</dbReference>
<evidence type="ECO:0000256" key="8">
    <source>
        <dbReference type="ARBA" id="ARBA00048473"/>
    </source>
</evidence>
<dbReference type="EMBL" id="JARAKH010000030">
    <property type="protein sequence ID" value="KAK8386875.1"/>
    <property type="molecule type" value="Genomic_DNA"/>
</dbReference>
<feature type="compositionally biased region" description="Pro residues" evidence="9">
    <location>
        <begin position="282"/>
        <end position="291"/>
    </location>
</feature>
<keyword evidence="4 10" id="KW-0812">Transmembrane</keyword>
<evidence type="ECO:0000256" key="7">
    <source>
        <dbReference type="ARBA" id="ARBA00023136"/>
    </source>
</evidence>
<feature type="transmembrane region" description="Helical" evidence="10">
    <location>
        <begin position="603"/>
        <end position="621"/>
    </location>
</feature>
<dbReference type="PANTHER" id="PTHR13131:SF5">
    <property type="entry name" value="CYSTINOSIN"/>
    <property type="match status" value="1"/>
</dbReference>
<evidence type="ECO:0008006" key="13">
    <source>
        <dbReference type="Google" id="ProtNLM"/>
    </source>
</evidence>
<keyword evidence="3" id="KW-0813">Transport</keyword>
<feature type="transmembrane region" description="Helical" evidence="10">
    <location>
        <begin position="427"/>
        <end position="450"/>
    </location>
</feature>
<evidence type="ECO:0000313" key="12">
    <source>
        <dbReference type="Proteomes" id="UP001487740"/>
    </source>
</evidence>
<comment type="subcellular location">
    <subcellularLocation>
        <location evidence="1">Endomembrane system</location>
        <topology evidence="1">Multi-pass membrane protein</topology>
    </subcellularLocation>
</comment>
<dbReference type="Pfam" id="PF04193">
    <property type="entry name" value="PQ-loop"/>
    <property type="match status" value="2"/>
</dbReference>
<feature type="compositionally biased region" description="Basic and acidic residues" evidence="9">
    <location>
        <begin position="298"/>
        <end position="312"/>
    </location>
</feature>
<keyword evidence="7 10" id="KW-0472">Membrane</keyword>
<dbReference type="GO" id="GO:0005774">
    <property type="term" value="C:vacuolar membrane"/>
    <property type="evidence" value="ECO:0007669"/>
    <property type="project" value="TreeGrafter"/>
</dbReference>
<dbReference type="PANTHER" id="PTHR13131">
    <property type="entry name" value="CYSTINOSIN"/>
    <property type="match status" value="1"/>
</dbReference>
<dbReference type="InterPro" id="IPR006603">
    <property type="entry name" value="PQ-loop_rpt"/>
</dbReference>
<comment type="similarity">
    <text evidence="2">Belongs to the cystinosin family.</text>
</comment>
<keyword evidence="5" id="KW-0677">Repeat</keyword>
<evidence type="ECO:0000256" key="4">
    <source>
        <dbReference type="ARBA" id="ARBA00022692"/>
    </source>
</evidence>
<keyword evidence="12" id="KW-1185">Reference proteome</keyword>
<comment type="caution">
    <text evidence="11">The sequence shown here is derived from an EMBL/GenBank/DDBJ whole genome shotgun (WGS) entry which is preliminary data.</text>
</comment>
<protein>
    <recommendedName>
        <fullName evidence="13">Cystinosin</fullName>
    </recommendedName>
</protein>
<dbReference type="Gene3D" id="1.20.1280.290">
    <property type="match status" value="1"/>
</dbReference>
<feature type="compositionally biased region" description="Gly residues" evidence="9">
    <location>
        <begin position="110"/>
        <end position="120"/>
    </location>
</feature>
<evidence type="ECO:0000256" key="9">
    <source>
        <dbReference type="SAM" id="MobiDB-lite"/>
    </source>
</evidence>
<feature type="region of interest" description="Disordered" evidence="9">
    <location>
        <begin position="108"/>
        <end position="134"/>
    </location>
</feature>
<dbReference type="GO" id="GO:0012505">
    <property type="term" value="C:endomembrane system"/>
    <property type="evidence" value="ECO:0007669"/>
    <property type="project" value="UniProtKB-SubCell"/>
</dbReference>
<keyword evidence="6 10" id="KW-1133">Transmembrane helix</keyword>
<dbReference type="GO" id="GO:0015184">
    <property type="term" value="F:L-cystine transmembrane transporter activity"/>
    <property type="evidence" value="ECO:0007669"/>
    <property type="project" value="TreeGrafter"/>
</dbReference>
<feature type="transmembrane region" description="Helical" evidence="10">
    <location>
        <begin position="561"/>
        <end position="583"/>
    </location>
</feature>
<organism evidence="11 12">
    <name type="scientific">Scylla paramamosain</name>
    <name type="common">Mud crab</name>
    <dbReference type="NCBI Taxonomy" id="85552"/>
    <lineage>
        <taxon>Eukaryota</taxon>
        <taxon>Metazoa</taxon>
        <taxon>Ecdysozoa</taxon>
        <taxon>Arthropoda</taxon>
        <taxon>Crustacea</taxon>
        <taxon>Multicrustacea</taxon>
        <taxon>Malacostraca</taxon>
        <taxon>Eumalacostraca</taxon>
        <taxon>Eucarida</taxon>
        <taxon>Decapoda</taxon>
        <taxon>Pleocyemata</taxon>
        <taxon>Brachyura</taxon>
        <taxon>Eubrachyura</taxon>
        <taxon>Portunoidea</taxon>
        <taxon>Portunidae</taxon>
        <taxon>Portuninae</taxon>
        <taxon>Scylla</taxon>
    </lineage>
</organism>
<sequence length="627" mass="69258">MKQLSSRPQPVLASGTARQTTSMYKKWFLHAPSPSLPAALTLPSSRAGLVAGVTRRCLAAPRDRRARRFFRADYWLYVQYTVMAVSPPHSPYAPRLSRHFRKQEILQLRGGEGPGGGRSEGGLQHSGDHPMVRPSGASSHYLTAAIVIAMVNRGLDSACLDAACGSAGECACSERAARKHLPVHLQAVMERHTSLDILLLQLLLLPLLFSRGCAAAAGDKETAWLSFSTEELELVAKDHENATVFLLLRGTTQECFTVNFTYKPASPSIVPLSDLLLCPDQLPTPPTPSSPRPSKGCRGCETDRAEETRENGGDLSLLPSSVPHSHPSSFMQLLQAWAYRLGGGQESSESGEVIANVTLDIVSRWVGKTTLSVATNSSSVGVVDTFVEVSVIHTRALDVASAVMGWAYTVILNWRRKNVEGYSFDNVALNVIAYLYYALFNVAFYWVPLIKDQFKERYPRTVNHVETNDVFFATYAFFIQIVLAVQCFLYGRNTGLSVSWPCIGLVAASVLAVAVDCVLVAFGVVWWLDVFYLMSYMKLIITPLKYIPQVYVIYKVKSTKGFSILGAVMDFSGGVLSLAQMFLLSANSNDYLSIFTNFSKFGLGVVTLIFDITYFFQHFYYHLRVRK</sequence>
<evidence type="ECO:0000256" key="1">
    <source>
        <dbReference type="ARBA" id="ARBA00004127"/>
    </source>
</evidence>
<evidence type="ECO:0000313" key="11">
    <source>
        <dbReference type="EMBL" id="KAK8386875.1"/>
    </source>
</evidence>
<dbReference type="SMART" id="SM00679">
    <property type="entry name" value="CTNS"/>
    <property type="match status" value="2"/>
</dbReference>
<evidence type="ECO:0000256" key="6">
    <source>
        <dbReference type="ARBA" id="ARBA00022989"/>
    </source>
</evidence>
<dbReference type="InterPro" id="IPR005282">
    <property type="entry name" value="LC_transporter"/>
</dbReference>
<feature type="transmembrane region" description="Helical" evidence="10">
    <location>
        <begin position="470"/>
        <end position="490"/>
    </location>
</feature>
<name>A0AAW0TGN0_SCYPA</name>
<evidence type="ECO:0000256" key="10">
    <source>
        <dbReference type="SAM" id="Phobius"/>
    </source>
</evidence>
<evidence type="ECO:0000256" key="3">
    <source>
        <dbReference type="ARBA" id="ARBA00022448"/>
    </source>
</evidence>
<dbReference type="AlphaFoldDB" id="A0AAW0TGN0"/>
<feature type="transmembrane region" description="Helical" evidence="10">
    <location>
        <begin position="502"/>
        <end position="527"/>
    </location>
</feature>
<reference evidence="11 12" key="1">
    <citation type="submission" date="2023-03" db="EMBL/GenBank/DDBJ databases">
        <title>High-quality genome of Scylla paramamosain provides insights in environmental adaptation.</title>
        <authorList>
            <person name="Zhang L."/>
        </authorList>
    </citation>
    <scope>NUCLEOTIDE SEQUENCE [LARGE SCALE GENOMIC DNA]</scope>
    <source>
        <strain evidence="11">LZ_2023a</strain>
        <tissue evidence="11">Muscle</tissue>
    </source>
</reference>
<feature type="region of interest" description="Disordered" evidence="9">
    <location>
        <begin position="281"/>
        <end position="315"/>
    </location>
</feature>
<proteinExistence type="inferred from homology"/>
<accession>A0AAW0TGN0</accession>
<feature type="transmembrane region" description="Helical" evidence="10">
    <location>
        <begin position="396"/>
        <end position="415"/>
    </location>
</feature>
<evidence type="ECO:0000256" key="2">
    <source>
        <dbReference type="ARBA" id="ARBA00006855"/>
    </source>
</evidence>